<evidence type="ECO:0000313" key="2">
    <source>
        <dbReference type="Proteomes" id="UP000183200"/>
    </source>
</evidence>
<name>A0A1G9YUY0_9SPHI</name>
<proteinExistence type="predicted"/>
<protein>
    <submittedName>
        <fullName evidence="1">Uncharacterized protein</fullName>
    </submittedName>
</protein>
<keyword evidence="2" id="KW-1185">Reference proteome</keyword>
<dbReference type="RefSeq" id="WP_074609489.1">
    <property type="nucleotide sequence ID" value="NZ_FNGY01000006.1"/>
</dbReference>
<reference evidence="2" key="1">
    <citation type="submission" date="2016-10" db="EMBL/GenBank/DDBJ databases">
        <authorList>
            <person name="Varghese N."/>
            <person name="Submissions S."/>
        </authorList>
    </citation>
    <scope>NUCLEOTIDE SEQUENCE [LARGE SCALE GENOMIC DNA]</scope>
    <source>
        <strain evidence="2">DSM 19110</strain>
    </source>
</reference>
<dbReference type="AlphaFoldDB" id="A0A1G9YUY0"/>
<sequence length="71" mass="7707">MLINNLDKQGKKLSRNELKGVTGGGIKFDPNCPLTCTYQEPGGMEMFGCPSHMECIAFPCGGPDEYGYRCG</sequence>
<accession>A0A1G9YUY0</accession>
<dbReference type="OrthoDB" id="1264775at2"/>
<dbReference type="EMBL" id="FNGY01000006">
    <property type="protein sequence ID" value="SDN12757.1"/>
    <property type="molecule type" value="Genomic_DNA"/>
</dbReference>
<organism evidence="1 2">
    <name type="scientific">Pedobacter steynii</name>
    <dbReference type="NCBI Taxonomy" id="430522"/>
    <lineage>
        <taxon>Bacteria</taxon>
        <taxon>Pseudomonadati</taxon>
        <taxon>Bacteroidota</taxon>
        <taxon>Sphingobacteriia</taxon>
        <taxon>Sphingobacteriales</taxon>
        <taxon>Sphingobacteriaceae</taxon>
        <taxon>Pedobacter</taxon>
    </lineage>
</organism>
<dbReference type="Proteomes" id="UP000183200">
    <property type="component" value="Unassembled WGS sequence"/>
</dbReference>
<gene>
    <name evidence="1" type="ORF">SAMN05421820_106239</name>
</gene>
<evidence type="ECO:0000313" key="1">
    <source>
        <dbReference type="EMBL" id="SDN12757.1"/>
    </source>
</evidence>